<evidence type="ECO:0000256" key="1">
    <source>
        <dbReference type="SAM" id="MobiDB-lite"/>
    </source>
</evidence>
<feature type="region of interest" description="Disordered" evidence="1">
    <location>
        <begin position="11"/>
        <end position="43"/>
    </location>
</feature>
<proteinExistence type="predicted"/>
<feature type="compositionally biased region" description="Basic and acidic residues" evidence="1">
    <location>
        <begin position="120"/>
        <end position="132"/>
    </location>
</feature>
<dbReference type="EMBL" id="CAJSTJ010000179">
    <property type="protein sequence ID" value="CAG7565317.1"/>
    <property type="molecule type" value="Genomic_DNA"/>
</dbReference>
<dbReference type="Proteomes" id="UP000693738">
    <property type="component" value="Unassembled WGS sequence"/>
</dbReference>
<accession>A0A8J2IY35</accession>
<organism evidence="2 3">
    <name type="scientific">Fusarium equiseti</name>
    <name type="common">Fusarium scirpi</name>
    <dbReference type="NCBI Taxonomy" id="61235"/>
    <lineage>
        <taxon>Eukaryota</taxon>
        <taxon>Fungi</taxon>
        <taxon>Dikarya</taxon>
        <taxon>Ascomycota</taxon>
        <taxon>Pezizomycotina</taxon>
        <taxon>Sordariomycetes</taxon>
        <taxon>Hypocreomycetidae</taxon>
        <taxon>Hypocreales</taxon>
        <taxon>Nectriaceae</taxon>
        <taxon>Fusarium</taxon>
        <taxon>Fusarium incarnatum-equiseti species complex</taxon>
    </lineage>
</organism>
<gene>
    <name evidence="2" type="ORF">FEQUK3_LOCUS11026</name>
</gene>
<comment type="caution">
    <text evidence="2">The sequence shown here is derived from an EMBL/GenBank/DDBJ whole genome shotgun (WGS) entry which is preliminary data.</text>
</comment>
<feature type="compositionally biased region" description="Acidic residues" evidence="1">
    <location>
        <begin position="158"/>
        <end position="172"/>
    </location>
</feature>
<reference evidence="2" key="1">
    <citation type="submission" date="2021-05" db="EMBL/GenBank/DDBJ databases">
        <authorList>
            <person name="Khan N."/>
        </authorList>
    </citation>
    <scope>NUCLEOTIDE SEQUENCE</scope>
</reference>
<evidence type="ECO:0000313" key="2">
    <source>
        <dbReference type="EMBL" id="CAG7565317.1"/>
    </source>
</evidence>
<feature type="region of interest" description="Disordered" evidence="1">
    <location>
        <begin position="69"/>
        <end position="181"/>
    </location>
</feature>
<protein>
    <submittedName>
        <fullName evidence="2">Uncharacterized protein</fullName>
    </submittedName>
</protein>
<name>A0A8J2IY35_FUSEQ</name>
<evidence type="ECO:0000313" key="3">
    <source>
        <dbReference type="Proteomes" id="UP000693738"/>
    </source>
</evidence>
<sequence length="204" mass="22464">MAIQLILYHLASSSSGSHEAPPTVKKVKKPKPEPEPKSPLPFKFPSKVIDLSGGVSFPEPEKEIRFLEWAAKPEPKELAETEKPKATKKRSAAEHQECEKRKAVLESTRMTATEVGFGHANHEARSEGEKRSQAAGKKPAANKRARKMAPLGGKSQDSGDEEEDESEDDDNGTYETKTQLSHWPILVFGLHMITRSEHTGETGA</sequence>
<feature type="compositionally biased region" description="Basic and acidic residues" evidence="1">
    <location>
        <begin position="69"/>
        <end position="104"/>
    </location>
</feature>
<dbReference type="AlphaFoldDB" id="A0A8J2IY35"/>